<evidence type="ECO:0000256" key="7">
    <source>
        <dbReference type="RuleBase" id="RU000480"/>
    </source>
</evidence>
<keyword evidence="5 7" id="KW-0808">Transferase</keyword>
<evidence type="ECO:0000256" key="1">
    <source>
        <dbReference type="ARBA" id="ARBA00001933"/>
    </source>
</evidence>
<keyword evidence="10" id="KW-1185">Reference proteome</keyword>
<dbReference type="InterPro" id="IPR015424">
    <property type="entry name" value="PyrdxlP-dep_Trfase"/>
</dbReference>
<dbReference type="GO" id="GO:0005829">
    <property type="term" value="C:cytosol"/>
    <property type="evidence" value="ECO:0007669"/>
    <property type="project" value="TreeGrafter"/>
</dbReference>
<dbReference type="Pfam" id="PF00155">
    <property type="entry name" value="Aminotran_1_2"/>
    <property type="match status" value="1"/>
</dbReference>
<keyword evidence="4 7" id="KW-0032">Aminotransferase</keyword>
<dbReference type="AlphaFoldDB" id="A0A9N9U9X8"/>
<dbReference type="Gene3D" id="3.40.640.10">
    <property type="entry name" value="Type I PLP-dependent aspartate aminotransferase-like (Major domain)"/>
    <property type="match status" value="1"/>
</dbReference>
<dbReference type="GO" id="GO:0006532">
    <property type="term" value="P:aspartate biosynthetic process"/>
    <property type="evidence" value="ECO:0007669"/>
    <property type="project" value="TreeGrafter"/>
</dbReference>
<evidence type="ECO:0000313" key="10">
    <source>
        <dbReference type="Proteomes" id="UP000754883"/>
    </source>
</evidence>
<dbReference type="InterPro" id="IPR004839">
    <property type="entry name" value="Aminotransferase_I/II_large"/>
</dbReference>
<dbReference type="InterPro" id="IPR004838">
    <property type="entry name" value="NHTrfase_class1_PyrdxlP-BS"/>
</dbReference>
<comment type="similarity">
    <text evidence="2">Belongs to the class-I pyridoxal-phosphate-dependent aminotransferase family.</text>
</comment>
<comment type="caution">
    <text evidence="9">The sequence shown here is derived from an EMBL/GenBank/DDBJ whole genome shotgun (WGS) entry which is preliminary data.</text>
</comment>
<comment type="cofactor">
    <cofactor evidence="1">
        <name>pyridoxal 5'-phosphate</name>
        <dbReference type="ChEBI" id="CHEBI:597326"/>
    </cofactor>
</comment>
<evidence type="ECO:0000256" key="2">
    <source>
        <dbReference type="ARBA" id="ARBA00007441"/>
    </source>
</evidence>
<dbReference type="PANTHER" id="PTHR11879:SF20">
    <property type="entry name" value="ASPARTATE AMINOTRANSFERASE"/>
    <property type="match status" value="1"/>
</dbReference>
<dbReference type="GO" id="GO:0030170">
    <property type="term" value="F:pyridoxal phosphate binding"/>
    <property type="evidence" value="ECO:0007669"/>
    <property type="project" value="InterPro"/>
</dbReference>
<gene>
    <name evidence="9" type="ORF">CBYS24578_00008060</name>
</gene>
<evidence type="ECO:0000256" key="4">
    <source>
        <dbReference type="ARBA" id="ARBA00022576"/>
    </source>
</evidence>
<dbReference type="Gene3D" id="3.90.1150.10">
    <property type="entry name" value="Aspartate Aminotransferase, domain 1"/>
    <property type="match status" value="1"/>
</dbReference>
<dbReference type="Proteomes" id="UP000754883">
    <property type="component" value="Unassembled WGS sequence"/>
</dbReference>
<name>A0A9N9U9X8_9HYPO</name>
<protein>
    <recommendedName>
        <fullName evidence="7">Aspartate aminotransferase</fullName>
        <ecNumber evidence="7">2.6.1.1</ecNumber>
    </recommendedName>
</protein>
<comment type="subunit">
    <text evidence="3 7">Homodimer.</text>
</comment>
<evidence type="ECO:0000259" key="8">
    <source>
        <dbReference type="Pfam" id="PF00155"/>
    </source>
</evidence>
<dbReference type="NCBIfam" id="NF006719">
    <property type="entry name" value="PRK09257.1"/>
    <property type="match status" value="1"/>
</dbReference>
<dbReference type="InterPro" id="IPR000796">
    <property type="entry name" value="Asp_trans"/>
</dbReference>
<evidence type="ECO:0000256" key="5">
    <source>
        <dbReference type="ARBA" id="ARBA00022679"/>
    </source>
</evidence>
<dbReference type="CDD" id="cd00609">
    <property type="entry name" value="AAT_like"/>
    <property type="match status" value="1"/>
</dbReference>
<dbReference type="EC" id="2.6.1.1" evidence="7"/>
<organism evidence="9 10">
    <name type="scientific">Clonostachys byssicola</name>
    <dbReference type="NCBI Taxonomy" id="160290"/>
    <lineage>
        <taxon>Eukaryota</taxon>
        <taxon>Fungi</taxon>
        <taxon>Dikarya</taxon>
        <taxon>Ascomycota</taxon>
        <taxon>Pezizomycotina</taxon>
        <taxon>Sordariomycetes</taxon>
        <taxon>Hypocreomycetidae</taxon>
        <taxon>Hypocreales</taxon>
        <taxon>Bionectriaceae</taxon>
        <taxon>Clonostachys</taxon>
    </lineage>
</organism>
<proteinExistence type="inferred from homology"/>
<evidence type="ECO:0000256" key="6">
    <source>
        <dbReference type="ARBA" id="ARBA00022898"/>
    </source>
</evidence>
<reference evidence="9" key="1">
    <citation type="submission" date="2021-10" db="EMBL/GenBank/DDBJ databases">
        <authorList>
            <person name="Piombo E."/>
        </authorList>
    </citation>
    <scope>NUCLEOTIDE SEQUENCE</scope>
</reference>
<dbReference type="EMBL" id="CABFNO020001323">
    <property type="protein sequence ID" value="CAG9981052.1"/>
    <property type="molecule type" value="Genomic_DNA"/>
</dbReference>
<comment type="catalytic activity">
    <reaction evidence="7">
        <text>L-aspartate + 2-oxoglutarate = oxaloacetate + L-glutamate</text>
        <dbReference type="Rhea" id="RHEA:21824"/>
        <dbReference type="ChEBI" id="CHEBI:16452"/>
        <dbReference type="ChEBI" id="CHEBI:16810"/>
        <dbReference type="ChEBI" id="CHEBI:29985"/>
        <dbReference type="ChEBI" id="CHEBI:29991"/>
        <dbReference type="EC" id="2.6.1.1"/>
    </reaction>
</comment>
<sequence>MGSSQPSTLFSSLTPVPYDEAYNVKADFDADVHPNKVNLGIGVYRDNDGKAWALPSVELTRRQSEIILLQKAIPSLPNNHDYIPAGGLPQFVMAAQKLLFGSLYSDIRCRLASVQTISGSGACHLGTSFLAKTLKPRSVWISDPSWINHSLIWEVTAPDVQLKFYPYFDAGSKSIDFSGMNLALESRAEKGDVVLLQACAHNPTGCDPTHEQWKQLADLCEKKGLIPFFDIAYQGFASGVPDEDAWSVRHFAERKSMDIVIAQSFSKNFGLYGQRVGALHILASEASVVSAIVSNLVRLIRSEYSSPASWGCRIVAKVLEDPDLREKWLRDLKQMNHRIKFVRQALFEELQKLGTPRTWEHLIRHIGMFSYTGLRPEEVKRLKHEYHIHMFSSGRASVAGLNTHNIIRVAKSIDIVVRDTENNMLGR</sequence>
<accession>A0A9N9U9X8</accession>
<dbReference type="PANTHER" id="PTHR11879">
    <property type="entry name" value="ASPARTATE AMINOTRANSFERASE"/>
    <property type="match status" value="1"/>
</dbReference>
<dbReference type="PRINTS" id="PR00799">
    <property type="entry name" value="TRANSAMINASE"/>
</dbReference>
<dbReference type="InterPro" id="IPR015422">
    <property type="entry name" value="PyrdxlP-dep_Trfase_small"/>
</dbReference>
<evidence type="ECO:0000256" key="3">
    <source>
        <dbReference type="ARBA" id="ARBA00011738"/>
    </source>
</evidence>
<evidence type="ECO:0000313" key="9">
    <source>
        <dbReference type="EMBL" id="CAG9981052.1"/>
    </source>
</evidence>
<comment type="miscellaneous">
    <text evidence="7">In eukaryotes there are cytoplasmic, mitochondrial and chloroplastic isozymes.</text>
</comment>
<dbReference type="GO" id="GO:0004069">
    <property type="term" value="F:L-aspartate:2-oxoglutarate aminotransferase activity"/>
    <property type="evidence" value="ECO:0007669"/>
    <property type="project" value="UniProtKB-EC"/>
</dbReference>
<dbReference type="OrthoDB" id="550424at2759"/>
<keyword evidence="6" id="KW-0663">Pyridoxal phosphate</keyword>
<dbReference type="InterPro" id="IPR015421">
    <property type="entry name" value="PyrdxlP-dep_Trfase_major"/>
</dbReference>
<dbReference type="FunFam" id="3.90.1150.10:FF:000001">
    <property type="entry name" value="Aspartate aminotransferase"/>
    <property type="match status" value="1"/>
</dbReference>
<feature type="domain" description="Aminotransferase class I/classII large" evidence="8">
    <location>
        <begin position="35"/>
        <end position="413"/>
    </location>
</feature>
<dbReference type="FunFam" id="3.40.640.10:FF:000066">
    <property type="entry name" value="Aspartate aminotransferase"/>
    <property type="match status" value="1"/>
</dbReference>
<dbReference type="SUPFAM" id="SSF53383">
    <property type="entry name" value="PLP-dependent transferases"/>
    <property type="match status" value="1"/>
</dbReference>
<dbReference type="PROSITE" id="PS00105">
    <property type="entry name" value="AA_TRANSFER_CLASS_1"/>
    <property type="match status" value="1"/>
</dbReference>